<dbReference type="Proteomes" id="UP000281406">
    <property type="component" value="Unassembled WGS sequence"/>
</dbReference>
<reference evidence="2 3" key="1">
    <citation type="submission" date="2018-10" db="EMBL/GenBank/DDBJ databases">
        <title>Genome assembly for a Yunnan-Guizhou Plateau 3E fish, Anabarilius grahami (Regan), and its evolutionary and genetic applications.</title>
        <authorList>
            <person name="Jiang W."/>
        </authorList>
    </citation>
    <scope>NUCLEOTIDE SEQUENCE [LARGE SCALE GENOMIC DNA]</scope>
    <source>
        <strain evidence="2">AG-KIZ</strain>
        <tissue evidence="2">Muscle</tissue>
    </source>
</reference>
<dbReference type="AlphaFoldDB" id="A0A3N0XNS0"/>
<comment type="caution">
    <text evidence="2">The sequence shown here is derived from an EMBL/GenBank/DDBJ whole genome shotgun (WGS) entry which is preliminary data.</text>
</comment>
<name>A0A3N0XNS0_ANAGA</name>
<sequence length="104" mass="11483">MRKIPMKEHIAKKKSRSFSSEETKPGNGLCKTGSIALFGNVVYSGLLNDHFWHFGVPLVTRLGDTPTDQSLQPRDIPNTAKQEENKKLQAQGGASVDTNTTTHF</sequence>
<evidence type="ECO:0000313" key="2">
    <source>
        <dbReference type="EMBL" id="ROI81908.1"/>
    </source>
</evidence>
<gene>
    <name evidence="2" type="ORF">DPX16_22143</name>
</gene>
<accession>A0A3N0XNS0</accession>
<keyword evidence="3" id="KW-1185">Reference proteome</keyword>
<protein>
    <submittedName>
        <fullName evidence="2">Uncharacterized protein</fullName>
    </submittedName>
</protein>
<organism evidence="2 3">
    <name type="scientific">Anabarilius grahami</name>
    <name type="common">Kanglang fish</name>
    <name type="synonym">Barilius grahami</name>
    <dbReference type="NCBI Taxonomy" id="495550"/>
    <lineage>
        <taxon>Eukaryota</taxon>
        <taxon>Metazoa</taxon>
        <taxon>Chordata</taxon>
        <taxon>Craniata</taxon>
        <taxon>Vertebrata</taxon>
        <taxon>Euteleostomi</taxon>
        <taxon>Actinopterygii</taxon>
        <taxon>Neopterygii</taxon>
        <taxon>Teleostei</taxon>
        <taxon>Ostariophysi</taxon>
        <taxon>Cypriniformes</taxon>
        <taxon>Xenocyprididae</taxon>
        <taxon>Xenocypridinae</taxon>
        <taxon>Xenocypridinae incertae sedis</taxon>
        <taxon>Anabarilius</taxon>
    </lineage>
</organism>
<proteinExistence type="predicted"/>
<evidence type="ECO:0000256" key="1">
    <source>
        <dbReference type="SAM" id="MobiDB-lite"/>
    </source>
</evidence>
<dbReference type="OrthoDB" id="5382468at2759"/>
<evidence type="ECO:0000313" key="3">
    <source>
        <dbReference type="Proteomes" id="UP000281406"/>
    </source>
</evidence>
<dbReference type="EMBL" id="RJVU01067793">
    <property type="protein sequence ID" value="ROI81908.1"/>
    <property type="molecule type" value="Genomic_DNA"/>
</dbReference>
<feature type="region of interest" description="Disordered" evidence="1">
    <location>
        <begin position="62"/>
        <end position="104"/>
    </location>
</feature>
<feature type="region of interest" description="Disordered" evidence="1">
    <location>
        <begin position="1"/>
        <end position="29"/>
    </location>
</feature>